<dbReference type="Proteomes" id="UP000325778">
    <property type="component" value="Chromosome"/>
</dbReference>
<protein>
    <submittedName>
        <fullName evidence="1">Uncharacterized protein</fullName>
    </submittedName>
</protein>
<dbReference type="AlphaFoldDB" id="A0AB37CUP6"/>
<evidence type="ECO:0000313" key="1">
    <source>
        <dbReference type="EMBL" id="QGA43485.1"/>
    </source>
</evidence>
<name>A0AB37CUP6_ACINO</name>
<dbReference type="EMBL" id="CP045560">
    <property type="protein sequence ID" value="QGA43485.1"/>
    <property type="molecule type" value="Genomic_DNA"/>
</dbReference>
<accession>A0AB37CUP6</accession>
<dbReference type="RefSeq" id="WP_086610945.1">
    <property type="nucleotide sequence ID" value="NZ_CP045560.1"/>
</dbReference>
<gene>
    <name evidence="1" type="ORF">GD578_06260</name>
</gene>
<sequence length="109" mass="11946">MKAIQFKKTGQYTGNCEDVTSLLAGAITYSGQCGVAGIQVSYERDGETFPIQFDDWLVDIEGVILVLSEKQYQALNSVAYKPIGLGEAIGRHVNEYLSQQQRQGGLLSK</sequence>
<evidence type="ECO:0000313" key="2">
    <source>
        <dbReference type="Proteomes" id="UP000325778"/>
    </source>
</evidence>
<reference evidence="1 2" key="1">
    <citation type="journal article" date="2021" name="MSphere">
        <title>Complete Genome Sequencing of Acinetobacter baumannii AC1633 and Acinetobacter nosocomialis AC1530 Unveils a Large Multidrug-Resistant Plasmid Encoding the NDM-1 and OXA-58 Carbapenemases.</title>
        <authorList>
            <person name="Alattraqchi A.G."/>
            <person name="Mohd Rani F."/>
            <person name="A. Rahman N.I."/>
            <person name="Ismail S."/>
            <person name="Cleary D.W."/>
            <person name="Clarke S.C."/>
            <person name="Yeo C.C."/>
        </authorList>
    </citation>
    <scope>NUCLEOTIDE SEQUENCE [LARGE SCALE GENOMIC DNA]</scope>
    <source>
        <strain evidence="1 2">AC1530</strain>
    </source>
</reference>
<organism evidence="1 2">
    <name type="scientific">Acinetobacter nosocomialis</name>
    <dbReference type="NCBI Taxonomy" id="106654"/>
    <lineage>
        <taxon>Bacteria</taxon>
        <taxon>Pseudomonadati</taxon>
        <taxon>Pseudomonadota</taxon>
        <taxon>Gammaproteobacteria</taxon>
        <taxon>Moraxellales</taxon>
        <taxon>Moraxellaceae</taxon>
        <taxon>Acinetobacter</taxon>
        <taxon>Acinetobacter calcoaceticus/baumannii complex</taxon>
    </lineage>
</organism>
<proteinExistence type="predicted"/>